<keyword evidence="5" id="KW-0552">Olfaction</keyword>
<feature type="transmembrane region" description="Helical" evidence="13">
    <location>
        <begin position="64"/>
        <end position="86"/>
    </location>
</feature>
<evidence type="ECO:0000256" key="12">
    <source>
        <dbReference type="ARBA" id="ARBA00023224"/>
    </source>
</evidence>
<feature type="transmembrane region" description="Helical" evidence="13">
    <location>
        <begin position="245"/>
        <end position="265"/>
    </location>
</feature>
<dbReference type="PANTHER" id="PTHR26450:SF87">
    <property type="entry name" value="OLFACTORY RECEPTOR 51F2"/>
    <property type="match status" value="1"/>
</dbReference>
<keyword evidence="16" id="KW-1185">Reference proteome</keyword>
<evidence type="ECO:0000256" key="3">
    <source>
        <dbReference type="ARBA" id="ARBA00022606"/>
    </source>
</evidence>
<feature type="domain" description="G-protein coupled receptors family 1 profile" evidence="14">
    <location>
        <begin position="45"/>
        <end position="296"/>
    </location>
</feature>
<dbReference type="FunFam" id="1.20.1070.10:FF:000024">
    <property type="entry name" value="Olfactory receptor"/>
    <property type="match status" value="1"/>
</dbReference>
<dbReference type="CTD" id="80368"/>
<dbReference type="GO" id="GO:0005886">
    <property type="term" value="C:plasma membrane"/>
    <property type="evidence" value="ECO:0007669"/>
    <property type="project" value="UniProtKB-SubCell"/>
</dbReference>
<feature type="transmembrane region" description="Helical" evidence="13">
    <location>
        <begin position="145"/>
        <end position="165"/>
    </location>
</feature>
<gene>
    <name evidence="15" type="primary">or40a1</name>
</gene>
<evidence type="ECO:0000256" key="9">
    <source>
        <dbReference type="ARBA" id="ARBA00023157"/>
    </source>
</evidence>
<keyword evidence="6 13" id="KW-1133">Transmembrane helix</keyword>
<dbReference type="InterPro" id="IPR017452">
    <property type="entry name" value="GPCR_Rhodpsn_7TM"/>
</dbReference>
<dbReference type="Pfam" id="PF13853">
    <property type="entry name" value="7tm_4"/>
    <property type="match status" value="1"/>
</dbReference>
<reference evidence="15" key="2">
    <citation type="submission" date="2025-09" db="UniProtKB">
        <authorList>
            <consortium name="Ensembl"/>
        </authorList>
    </citation>
    <scope>IDENTIFICATION</scope>
</reference>
<evidence type="ECO:0000256" key="8">
    <source>
        <dbReference type="ARBA" id="ARBA00023136"/>
    </source>
</evidence>
<dbReference type="Proteomes" id="UP000694557">
    <property type="component" value="Unassembled WGS sequence"/>
</dbReference>
<comment type="subcellular location">
    <subcellularLocation>
        <location evidence="1">Cell membrane</location>
        <topology evidence="1">Multi-pass membrane protein</topology>
    </subcellularLocation>
</comment>
<dbReference type="InterPro" id="IPR050402">
    <property type="entry name" value="OR51/52/56-like"/>
</dbReference>
<dbReference type="Gene3D" id="1.20.1070.10">
    <property type="entry name" value="Rhodopsin 7-helix transmembrane proteins"/>
    <property type="match status" value="1"/>
</dbReference>
<evidence type="ECO:0000259" key="14">
    <source>
        <dbReference type="PROSITE" id="PS50262"/>
    </source>
</evidence>
<evidence type="ECO:0000313" key="16">
    <source>
        <dbReference type="Proteomes" id="UP000694557"/>
    </source>
</evidence>
<dbReference type="PROSITE" id="PS50262">
    <property type="entry name" value="G_PROTEIN_RECEP_F1_2"/>
    <property type="match status" value="1"/>
</dbReference>
<evidence type="ECO:0000256" key="11">
    <source>
        <dbReference type="ARBA" id="ARBA00023180"/>
    </source>
</evidence>
<evidence type="ECO:0000256" key="7">
    <source>
        <dbReference type="ARBA" id="ARBA00023040"/>
    </source>
</evidence>
<evidence type="ECO:0000256" key="6">
    <source>
        <dbReference type="ARBA" id="ARBA00022989"/>
    </source>
</evidence>
<keyword evidence="10" id="KW-0675">Receptor</keyword>
<dbReference type="InterPro" id="IPR000725">
    <property type="entry name" value="Olfact_rcpt"/>
</dbReference>
<evidence type="ECO:0000313" key="15">
    <source>
        <dbReference type="Ensembl" id="ENSOKIP00005034740.1"/>
    </source>
</evidence>
<organism evidence="15 16">
    <name type="scientific">Oncorhynchus kisutch</name>
    <name type="common">Coho salmon</name>
    <name type="synonym">Salmo kisutch</name>
    <dbReference type="NCBI Taxonomy" id="8019"/>
    <lineage>
        <taxon>Eukaryota</taxon>
        <taxon>Metazoa</taxon>
        <taxon>Chordata</taxon>
        <taxon>Craniata</taxon>
        <taxon>Vertebrata</taxon>
        <taxon>Euteleostomi</taxon>
        <taxon>Actinopterygii</taxon>
        <taxon>Neopterygii</taxon>
        <taxon>Teleostei</taxon>
        <taxon>Protacanthopterygii</taxon>
        <taxon>Salmoniformes</taxon>
        <taxon>Salmonidae</taxon>
        <taxon>Salmoninae</taxon>
        <taxon>Oncorhynchus</taxon>
    </lineage>
</organism>
<keyword evidence="4 13" id="KW-0812">Transmembrane</keyword>
<accession>A0A8C7FXW9</accession>
<dbReference type="AlphaFoldDB" id="A0A8C7FXW9"/>
<sequence length="320" mass="35687">MGSSVLYNGTGSSDDGFYITAFHTLGNKNYLILALSIIYIITLMGNFVLLAVFIMNPSLQNPKYVAVCNLAVVDISLNSVIIPQMVPVFVFNLNYVSFGTCFSQMFFMHLFGDMESFSLALLAYDRVIAICFPLRYLTINTNLRMLLLLLGIWTLAFLLEVYPVALASSLPYCASRVVQSCCCEHGPVYRLACSDISFNRKLATAKTLAVLLGPLSFIIFTYAVVVVAVLKFASTTQRWKAFHTCLTHLLLVLVYYLPVILAYVLGNLRLVQSPDLLTAILTVSVTLPPMLNPIIYSLKTEELREKIIKLFVKTKVTSHK</sequence>
<evidence type="ECO:0000256" key="10">
    <source>
        <dbReference type="ARBA" id="ARBA00023170"/>
    </source>
</evidence>
<keyword evidence="12" id="KW-0807">Transducer</keyword>
<keyword evidence="8 13" id="KW-0472">Membrane</keyword>
<dbReference type="GeneTree" id="ENSGT00950000182847"/>
<keyword evidence="11" id="KW-0325">Glycoprotein</keyword>
<keyword evidence="9" id="KW-1015">Disulfide bond</keyword>
<dbReference type="SUPFAM" id="SSF81321">
    <property type="entry name" value="Family A G protein-coupled receptor-like"/>
    <property type="match status" value="1"/>
</dbReference>
<dbReference type="PANTHER" id="PTHR26450">
    <property type="entry name" value="OLFACTORY RECEPTOR 56B1-RELATED"/>
    <property type="match status" value="1"/>
</dbReference>
<evidence type="ECO:0000256" key="4">
    <source>
        <dbReference type="ARBA" id="ARBA00022692"/>
    </source>
</evidence>
<evidence type="ECO:0000256" key="1">
    <source>
        <dbReference type="ARBA" id="ARBA00004651"/>
    </source>
</evidence>
<keyword evidence="2" id="KW-1003">Cell membrane</keyword>
<dbReference type="Ensembl" id="ENSOKIT00005036652.1">
    <property type="protein sequence ID" value="ENSOKIP00005034740.1"/>
    <property type="gene ID" value="ENSOKIG00005014854.1"/>
</dbReference>
<dbReference type="SMART" id="SM01381">
    <property type="entry name" value="7TM_GPCR_Srsx"/>
    <property type="match status" value="1"/>
</dbReference>
<proteinExistence type="predicted"/>
<dbReference type="PRINTS" id="PR00245">
    <property type="entry name" value="OLFACTORYR"/>
</dbReference>
<dbReference type="PRINTS" id="PR00237">
    <property type="entry name" value="GPCRRHODOPSN"/>
</dbReference>
<evidence type="ECO:0000256" key="13">
    <source>
        <dbReference type="SAM" id="Phobius"/>
    </source>
</evidence>
<keyword evidence="3" id="KW-0716">Sensory transduction</keyword>
<feature type="transmembrane region" description="Helical" evidence="13">
    <location>
        <begin position="30"/>
        <end position="52"/>
    </location>
</feature>
<dbReference type="KEGG" id="oki:109909566"/>
<dbReference type="InterPro" id="IPR000276">
    <property type="entry name" value="GPCR_Rhodpsn"/>
</dbReference>
<dbReference type="GO" id="GO:0004984">
    <property type="term" value="F:olfactory receptor activity"/>
    <property type="evidence" value="ECO:0007669"/>
    <property type="project" value="InterPro"/>
</dbReference>
<name>A0A8C7FXW9_ONCKI</name>
<protein>
    <submittedName>
        <fullName evidence="15">Odorant receptor, family 40, subfamily A, member 1</fullName>
    </submittedName>
</protein>
<reference evidence="15" key="1">
    <citation type="submission" date="2025-08" db="UniProtKB">
        <authorList>
            <consortium name="Ensembl"/>
        </authorList>
    </citation>
    <scope>IDENTIFICATION</scope>
</reference>
<evidence type="ECO:0000256" key="2">
    <source>
        <dbReference type="ARBA" id="ARBA00022475"/>
    </source>
</evidence>
<feature type="transmembrane region" description="Helical" evidence="13">
    <location>
        <begin position="208"/>
        <end position="233"/>
    </location>
</feature>
<keyword evidence="7" id="KW-0297">G-protein coupled receptor</keyword>
<dbReference type="GO" id="GO:0004930">
    <property type="term" value="F:G protein-coupled receptor activity"/>
    <property type="evidence" value="ECO:0007669"/>
    <property type="project" value="UniProtKB-KW"/>
</dbReference>
<feature type="transmembrane region" description="Helical" evidence="13">
    <location>
        <begin position="277"/>
        <end position="298"/>
    </location>
</feature>
<evidence type="ECO:0000256" key="5">
    <source>
        <dbReference type="ARBA" id="ARBA00022725"/>
    </source>
</evidence>